<keyword evidence="1" id="KW-0812">Transmembrane</keyword>
<feature type="domain" description="DUF418" evidence="2">
    <location>
        <begin position="261"/>
        <end position="422"/>
    </location>
</feature>
<dbReference type="Proteomes" id="UP000438476">
    <property type="component" value="Unassembled WGS sequence"/>
</dbReference>
<dbReference type="AlphaFoldDB" id="A0A6I4T5U6"/>
<keyword evidence="1" id="KW-0472">Membrane</keyword>
<sequence length="429" mass="48252">MASDFPHEAGGPASTPDQPVQAAERLVSLDFIRGIAVLGILFANITAFGHPMLAYYWPGALPDGGNEADRWVWLFQFVAVDGKFRGLFSILFGAGMMLFIQRVWARGDTRWLQARRLFWLLLFGLAHFYLLFIGDILFLYAMSGFAVLGMLHWSARKQFWWGLIWYLLGSLVFSGLLGMQAAMEAQPEVQTQPGMAEQWQAMERGWEITLGHAEAEAEVLSNGSYGAVLDYRFTEQSGDLAQVLFVAVFETIPLLLLGMALYRFGFFSGGLDPMKMRKWGWASLIGGTILSGALGWWVLARDFPPFLTQFVFNGASTLPRFAMIIGLAALLAQWAPKVADGPVGSRFVAAGRMAFSNYIGTSLVMLFIFQSWAGGLYGDLHRLALLPIVLVGWALMLLWSKPWLARFRYGPLEWLWRCLTYFRLFPFRR</sequence>
<name>A0A6I4T5U6_9SPHN</name>
<feature type="transmembrane region" description="Helical" evidence="1">
    <location>
        <begin position="35"/>
        <end position="57"/>
    </location>
</feature>
<gene>
    <name evidence="3" type="ORF">GRI91_12475</name>
</gene>
<feature type="transmembrane region" description="Helical" evidence="1">
    <location>
        <begin position="117"/>
        <end position="132"/>
    </location>
</feature>
<dbReference type="PANTHER" id="PTHR30590:SF2">
    <property type="entry name" value="INNER MEMBRANE PROTEIN"/>
    <property type="match status" value="1"/>
</dbReference>
<feature type="transmembrane region" description="Helical" evidence="1">
    <location>
        <begin position="243"/>
        <end position="267"/>
    </location>
</feature>
<feature type="transmembrane region" description="Helical" evidence="1">
    <location>
        <begin position="162"/>
        <end position="183"/>
    </location>
</feature>
<feature type="transmembrane region" description="Helical" evidence="1">
    <location>
        <begin position="380"/>
        <end position="399"/>
    </location>
</feature>
<evidence type="ECO:0000259" key="2">
    <source>
        <dbReference type="Pfam" id="PF04235"/>
    </source>
</evidence>
<keyword evidence="1" id="KW-1133">Transmembrane helix</keyword>
<reference evidence="3 4" key="1">
    <citation type="submission" date="2019-12" db="EMBL/GenBank/DDBJ databases">
        <title>Genomic-based taxomic classification of the family Erythrobacteraceae.</title>
        <authorList>
            <person name="Xu L."/>
        </authorList>
    </citation>
    <scope>NUCLEOTIDE SEQUENCE [LARGE SCALE GENOMIC DNA]</scope>
    <source>
        <strain evidence="3 4">LMG 29518</strain>
    </source>
</reference>
<keyword evidence="4" id="KW-1185">Reference proteome</keyword>
<protein>
    <submittedName>
        <fullName evidence="3">DUF418 domain-containing protein</fullName>
    </submittedName>
</protein>
<feature type="transmembrane region" description="Helical" evidence="1">
    <location>
        <begin position="84"/>
        <end position="105"/>
    </location>
</feature>
<comment type="caution">
    <text evidence="3">The sequence shown here is derived from an EMBL/GenBank/DDBJ whole genome shotgun (WGS) entry which is preliminary data.</text>
</comment>
<feature type="transmembrane region" description="Helical" evidence="1">
    <location>
        <begin position="355"/>
        <end position="374"/>
    </location>
</feature>
<dbReference type="RefSeq" id="WP_160737009.1">
    <property type="nucleotide sequence ID" value="NZ_WTYT01000005.1"/>
</dbReference>
<dbReference type="InterPro" id="IPR052529">
    <property type="entry name" value="Bact_Transport_Assoc"/>
</dbReference>
<dbReference type="InterPro" id="IPR007349">
    <property type="entry name" value="DUF418"/>
</dbReference>
<evidence type="ECO:0000313" key="3">
    <source>
        <dbReference type="EMBL" id="MXO66574.1"/>
    </source>
</evidence>
<feature type="transmembrane region" description="Helical" evidence="1">
    <location>
        <begin position="318"/>
        <end position="335"/>
    </location>
</feature>
<feature type="transmembrane region" description="Helical" evidence="1">
    <location>
        <begin position="279"/>
        <end position="298"/>
    </location>
</feature>
<dbReference type="EMBL" id="WTYT01000005">
    <property type="protein sequence ID" value="MXO66574.1"/>
    <property type="molecule type" value="Genomic_DNA"/>
</dbReference>
<accession>A0A6I4T5U6</accession>
<dbReference type="PANTHER" id="PTHR30590">
    <property type="entry name" value="INNER MEMBRANE PROTEIN"/>
    <property type="match status" value="1"/>
</dbReference>
<proteinExistence type="predicted"/>
<dbReference type="Pfam" id="PF04235">
    <property type="entry name" value="DUF418"/>
    <property type="match status" value="1"/>
</dbReference>
<evidence type="ECO:0000313" key="4">
    <source>
        <dbReference type="Proteomes" id="UP000438476"/>
    </source>
</evidence>
<organism evidence="3 4">
    <name type="scientific">Altericroceibacterium endophyticum</name>
    <dbReference type="NCBI Taxonomy" id="1808508"/>
    <lineage>
        <taxon>Bacteria</taxon>
        <taxon>Pseudomonadati</taxon>
        <taxon>Pseudomonadota</taxon>
        <taxon>Alphaproteobacteria</taxon>
        <taxon>Sphingomonadales</taxon>
        <taxon>Erythrobacteraceae</taxon>
        <taxon>Altericroceibacterium</taxon>
    </lineage>
</organism>
<dbReference type="OrthoDB" id="9807744at2"/>
<evidence type="ECO:0000256" key="1">
    <source>
        <dbReference type="SAM" id="Phobius"/>
    </source>
</evidence>